<dbReference type="Gene3D" id="3.40.50.450">
    <property type="match status" value="1"/>
</dbReference>
<protein>
    <submittedName>
        <fullName evidence="3">DNA uptake protein</fullName>
    </submittedName>
</protein>
<dbReference type="RefSeq" id="WP_022072390.1">
    <property type="nucleotide sequence ID" value="NZ_HF999329.1"/>
</dbReference>
<dbReference type="SUPFAM" id="SSF102405">
    <property type="entry name" value="MCP/YpsA-like"/>
    <property type="match status" value="1"/>
</dbReference>
<feature type="domain" description="Smf/DprA SLOG" evidence="2">
    <location>
        <begin position="83"/>
        <end position="286"/>
    </location>
</feature>
<comment type="caution">
    <text evidence="3">The sequence shown here is derived from an EMBL/GenBank/DDBJ whole genome shotgun (WGS) entry which is preliminary data.</text>
</comment>
<dbReference type="PANTHER" id="PTHR43022:SF1">
    <property type="entry name" value="PROTEIN SMF"/>
    <property type="match status" value="1"/>
</dbReference>
<dbReference type="AlphaFoldDB" id="R5X6D7"/>
<dbReference type="Pfam" id="PF02481">
    <property type="entry name" value="DNA_processg_A"/>
    <property type="match status" value="1"/>
</dbReference>
<evidence type="ECO:0000313" key="4">
    <source>
        <dbReference type="Proteomes" id="UP000017980"/>
    </source>
</evidence>
<dbReference type="EMBL" id="CBBD010000050">
    <property type="protein sequence ID" value="CDA11233.1"/>
    <property type="molecule type" value="Genomic_DNA"/>
</dbReference>
<proteinExistence type="inferred from homology"/>
<name>R5X6D7_9FIRM</name>
<organism evidence="3 4">
    <name type="scientific">Intestinibacter bartlettii CAG:1329</name>
    <dbReference type="NCBI Taxonomy" id="1263063"/>
    <lineage>
        <taxon>Bacteria</taxon>
        <taxon>Bacillati</taxon>
        <taxon>Bacillota</taxon>
        <taxon>Clostridia</taxon>
        <taxon>Peptostreptococcales</taxon>
        <taxon>Peptostreptococcaceae</taxon>
        <taxon>Intestinibacter</taxon>
    </lineage>
</organism>
<reference evidence="3" key="1">
    <citation type="submission" date="2012-11" db="EMBL/GenBank/DDBJ databases">
        <title>Dependencies among metagenomic species, viruses, plasmids and units of genetic variation.</title>
        <authorList>
            <person name="Nielsen H.B."/>
            <person name="Almeida M."/>
            <person name="Juncker A.S."/>
            <person name="Rasmussen S."/>
            <person name="Li J."/>
            <person name="Sunagawa S."/>
            <person name="Plichta D."/>
            <person name="Gautier L."/>
            <person name="Le Chatelier E."/>
            <person name="Peletier E."/>
            <person name="Bonde I."/>
            <person name="Nielsen T."/>
            <person name="Manichanh C."/>
            <person name="Arumugam M."/>
            <person name="Batto J."/>
            <person name="Santos M.B.Q.D."/>
            <person name="Blom N."/>
            <person name="Borruel N."/>
            <person name="Burgdorf K.S."/>
            <person name="Boumezbeur F."/>
            <person name="Casellas F."/>
            <person name="Dore J."/>
            <person name="Guarner F."/>
            <person name="Hansen T."/>
            <person name="Hildebrand F."/>
            <person name="Kaas R.S."/>
            <person name="Kennedy S."/>
            <person name="Kristiansen K."/>
            <person name="Kultima J.R."/>
            <person name="Leonard P."/>
            <person name="Levenez F."/>
            <person name="Lund O."/>
            <person name="Moumen B."/>
            <person name="Le Paslier D."/>
            <person name="Pons N."/>
            <person name="Pedersen O."/>
            <person name="Prifti E."/>
            <person name="Qin J."/>
            <person name="Raes J."/>
            <person name="Tap J."/>
            <person name="Tims S."/>
            <person name="Ussery D.W."/>
            <person name="Yamada T."/>
            <person name="MetaHit consortium"/>
            <person name="Renault P."/>
            <person name="Sicheritz-Ponten T."/>
            <person name="Bork P."/>
            <person name="Wang J."/>
            <person name="Brunak S."/>
            <person name="Ehrlich S.D."/>
        </authorList>
    </citation>
    <scope>NUCLEOTIDE SEQUENCE [LARGE SCALE GENOMIC DNA]</scope>
</reference>
<dbReference type="Proteomes" id="UP000017980">
    <property type="component" value="Unassembled WGS sequence"/>
</dbReference>
<dbReference type="InterPro" id="IPR003488">
    <property type="entry name" value="DprA"/>
</dbReference>
<dbReference type="NCBIfam" id="TIGR00732">
    <property type="entry name" value="dprA"/>
    <property type="match status" value="1"/>
</dbReference>
<evidence type="ECO:0000313" key="3">
    <source>
        <dbReference type="EMBL" id="CDA11233.1"/>
    </source>
</evidence>
<dbReference type="PANTHER" id="PTHR43022">
    <property type="entry name" value="PROTEIN SMF"/>
    <property type="match status" value="1"/>
</dbReference>
<sequence>MEIYIIALKELGLSNNIIRDLLNNITFEDFTKIFKGKYLEVQFQYNINLDKYSKNLANINQLNKAIDLAKNILKESKKNKIKHILITNKNYPKNLKNINDAPVILYYKGRGFYKKHEKSVCCVGTRKPTEFTYNALDSLIPKLVEEDFTIVSGLALGTDAYSHRVCLNNNGTTIAVLAHGLDTIYPKENEKLAENILKNNGLLVSEYPIGTKADKFRFVKRNRIITGLTKSTLVFETKEKSGTMHSVDFAIKQKKNIFCPWPRVSTELTILLQQLIQSGIATAISNRSSYDVVVYGSGYKIKKDKNAANKFKSNLLMKNINNINVDASTIYNTFNSLNEEPKKNISFEVSETLHKKITEFARVHNVSKKELFNAFIASLCKD</sequence>
<evidence type="ECO:0000259" key="2">
    <source>
        <dbReference type="Pfam" id="PF02481"/>
    </source>
</evidence>
<gene>
    <name evidence="3" type="ORF">BN488_02260</name>
</gene>
<comment type="similarity">
    <text evidence="1">Belongs to the DprA/Smf family.</text>
</comment>
<dbReference type="GO" id="GO:0009294">
    <property type="term" value="P:DNA-mediated transformation"/>
    <property type="evidence" value="ECO:0007669"/>
    <property type="project" value="InterPro"/>
</dbReference>
<evidence type="ECO:0000256" key="1">
    <source>
        <dbReference type="ARBA" id="ARBA00006525"/>
    </source>
</evidence>
<dbReference type="InterPro" id="IPR057666">
    <property type="entry name" value="DrpA_SLOG"/>
</dbReference>
<accession>R5X6D7</accession>